<evidence type="ECO:0000259" key="10">
    <source>
        <dbReference type="PROSITE" id="PS50893"/>
    </source>
</evidence>
<dbReference type="InterPro" id="IPR027417">
    <property type="entry name" value="P-loop_NTPase"/>
</dbReference>
<dbReference type="Proteomes" id="UP000003240">
    <property type="component" value="Unassembled WGS sequence"/>
</dbReference>
<dbReference type="CDD" id="cd03257">
    <property type="entry name" value="ABC_NikE_OppD_transporters"/>
    <property type="match status" value="1"/>
</dbReference>
<keyword evidence="8" id="KW-1278">Translocase</keyword>
<dbReference type="GO" id="GO:0016887">
    <property type="term" value="F:ATP hydrolysis activity"/>
    <property type="evidence" value="ECO:0007669"/>
    <property type="project" value="InterPro"/>
</dbReference>
<evidence type="ECO:0000256" key="1">
    <source>
        <dbReference type="ARBA" id="ARBA00004202"/>
    </source>
</evidence>
<dbReference type="GO" id="GO:0005524">
    <property type="term" value="F:ATP binding"/>
    <property type="evidence" value="ECO:0007669"/>
    <property type="project" value="UniProtKB-KW"/>
</dbReference>
<evidence type="ECO:0000313" key="11">
    <source>
        <dbReference type="EMBL" id="EGO65118.1"/>
    </source>
</evidence>
<evidence type="ECO:0000256" key="9">
    <source>
        <dbReference type="ARBA" id="ARBA00023136"/>
    </source>
</evidence>
<evidence type="ECO:0000313" key="12">
    <source>
        <dbReference type="Proteomes" id="UP000003240"/>
    </source>
</evidence>
<dbReference type="AlphaFoldDB" id="F7NFQ5"/>
<feature type="domain" description="ABC transporter" evidence="10">
    <location>
        <begin position="5"/>
        <end position="256"/>
    </location>
</feature>
<evidence type="ECO:0000256" key="6">
    <source>
        <dbReference type="ARBA" id="ARBA00022741"/>
    </source>
</evidence>
<keyword evidence="7" id="KW-0067">ATP-binding</keyword>
<dbReference type="PANTHER" id="PTHR43297">
    <property type="entry name" value="OLIGOPEPTIDE TRANSPORT ATP-BINDING PROTEIN APPD"/>
    <property type="match status" value="1"/>
</dbReference>
<dbReference type="Pfam" id="PF00005">
    <property type="entry name" value="ABC_tran"/>
    <property type="match status" value="1"/>
</dbReference>
<keyword evidence="6" id="KW-0547">Nucleotide-binding</keyword>
<keyword evidence="3" id="KW-0813">Transport</keyword>
<comment type="similarity">
    <text evidence="2">Belongs to the ABC transporter superfamily.</text>
</comment>
<keyword evidence="12" id="KW-1185">Reference proteome</keyword>
<dbReference type="InterPro" id="IPR003593">
    <property type="entry name" value="AAA+_ATPase"/>
</dbReference>
<gene>
    <name evidence="11" type="ORF">ALO_04423</name>
</gene>
<proteinExistence type="inferred from homology"/>
<protein>
    <submittedName>
        <fullName evidence="11">ABC transporter related protein</fullName>
    </submittedName>
</protein>
<comment type="subcellular location">
    <subcellularLocation>
        <location evidence="1">Cell membrane</location>
        <topology evidence="1">Peripheral membrane protein</topology>
    </subcellularLocation>
</comment>
<organism evidence="11 12">
    <name type="scientific">Acetonema longum DSM 6540</name>
    <dbReference type="NCBI Taxonomy" id="1009370"/>
    <lineage>
        <taxon>Bacteria</taxon>
        <taxon>Bacillati</taxon>
        <taxon>Bacillota</taxon>
        <taxon>Negativicutes</taxon>
        <taxon>Acetonemataceae</taxon>
        <taxon>Acetonema</taxon>
    </lineage>
</organism>
<dbReference type="InterPro" id="IPR050388">
    <property type="entry name" value="ABC_Ni/Peptide_Import"/>
</dbReference>
<dbReference type="PROSITE" id="PS50893">
    <property type="entry name" value="ABC_TRANSPORTER_2"/>
    <property type="match status" value="1"/>
</dbReference>
<dbReference type="InterPro" id="IPR003439">
    <property type="entry name" value="ABC_transporter-like_ATP-bd"/>
</dbReference>
<dbReference type="EMBL" id="AFGF01000032">
    <property type="protein sequence ID" value="EGO65118.1"/>
    <property type="molecule type" value="Genomic_DNA"/>
</dbReference>
<keyword evidence="5" id="KW-0997">Cell inner membrane</keyword>
<dbReference type="GO" id="GO:0005886">
    <property type="term" value="C:plasma membrane"/>
    <property type="evidence" value="ECO:0007669"/>
    <property type="project" value="UniProtKB-SubCell"/>
</dbReference>
<name>F7NFQ5_9FIRM</name>
<sequence length="277" mass="30596">MNNLLTVGNLTVTDLRNQETVLHGISFDLKPDSCLGIVGESGSGKSMAVRALLGLVNPWMQVQGTAALRRDGEVLDLLRQDESMLRTIRGRHICMVLQDAMSAFDPLGKIGDQMAETFIENKGIGQSEAIGMTLEALAMLNMPDPEQVIRKYPHQLSGGMLQRCMVATALAMKPDIIVADESTTALDSINQRQVVEAFKTLRRETGTALIFISHDLGVVRHLADQLMVLHCGERVEYGEAQAIFRKPRHEYTRYLVNSRLELSQSFTEAMKRGAVSA</sequence>
<keyword evidence="4" id="KW-1003">Cell membrane</keyword>
<dbReference type="SUPFAM" id="SSF52540">
    <property type="entry name" value="P-loop containing nucleoside triphosphate hydrolases"/>
    <property type="match status" value="1"/>
</dbReference>
<evidence type="ECO:0000256" key="7">
    <source>
        <dbReference type="ARBA" id="ARBA00022840"/>
    </source>
</evidence>
<evidence type="ECO:0000256" key="3">
    <source>
        <dbReference type="ARBA" id="ARBA00022448"/>
    </source>
</evidence>
<reference evidence="11 12" key="1">
    <citation type="journal article" date="2011" name="EMBO J.">
        <title>Structural diversity of bacterial flagellar motors.</title>
        <authorList>
            <person name="Chen S."/>
            <person name="Beeby M."/>
            <person name="Murphy G.E."/>
            <person name="Leadbetter J.R."/>
            <person name="Hendrixson D.R."/>
            <person name="Briegel A."/>
            <person name="Li Z."/>
            <person name="Shi J."/>
            <person name="Tocheva E.I."/>
            <person name="Muller A."/>
            <person name="Dobro M.J."/>
            <person name="Jensen G.J."/>
        </authorList>
    </citation>
    <scope>NUCLEOTIDE SEQUENCE [LARGE SCALE GENOMIC DNA]</scope>
    <source>
        <strain evidence="11 12">DSM 6540</strain>
    </source>
</reference>
<dbReference type="eggNOG" id="COG0444">
    <property type="taxonomic scope" value="Bacteria"/>
</dbReference>
<dbReference type="SMART" id="SM00382">
    <property type="entry name" value="AAA"/>
    <property type="match status" value="1"/>
</dbReference>
<evidence type="ECO:0000256" key="4">
    <source>
        <dbReference type="ARBA" id="ARBA00022475"/>
    </source>
</evidence>
<accession>F7NFQ5</accession>
<dbReference type="RefSeq" id="WP_004573105.1">
    <property type="nucleotide sequence ID" value="NZ_AFGF01000032.1"/>
</dbReference>
<dbReference type="PANTHER" id="PTHR43297:SF14">
    <property type="entry name" value="ATPASE AAA-TYPE CORE DOMAIN-CONTAINING PROTEIN"/>
    <property type="match status" value="1"/>
</dbReference>
<evidence type="ECO:0000256" key="5">
    <source>
        <dbReference type="ARBA" id="ARBA00022519"/>
    </source>
</evidence>
<dbReference type="Gene3D" id="3.40.50.300">
    <property type="entry name" value="P-loop containing nucleotide triphosphate hydrolases"/>
    <property type="match status" value="1"/>
</dbReference>
<dbReference type="STRING" id="1009370.ALO_04423"/>
<comment type="caution">
    <text evidence="11">The sequence shown here is derived from an EMBL/GenBank/DDBJ whole genome shotgun (WGS) entry which is preliminary data.</text>
</comment>
<evidence type="ECO:0000256" key="8">
    <source>
        <dbReference type="ARBA" id="ARBA00022967"/>
    </source>
</evidence>
<keyword evidence="9" id="KW-0472">Membrane</keyword>
<dbReference type="OrthoDB" id="9806285at2"/>
<evidence type="ECO:0000256" key="2">
    <source>
        <dbReference type="ARBA" id="ARBA00005417"/>
    </source>
</evidence>